<proteinExistence type="predicted"/>
<comment type="caution">
    <text evidence="1">The sequence shown here is derived from an EMBL/GenBank/DDBJ whole genome shotgun (WGS) entry which is preliminary data.</text>
</comment>
<dbReference type="Gene3D" id="3.30.1380.20">
    <property type="entry name" value="Trafficking protein particle complex subunit 3"/>
    <property type="match status" value="1"/>
</dbReference>
<dbReference type="SUPFAM" id="SSF111126">
    <property type="entry name" value="Ligand-binding domain in the NO signalling and Golgi transport"/>
    <property type="match status" value="1"/>
</dbReference>
<dbReference type="AlphaFoldDB" id="A0A2N1PKD0"/>
<dbReference type="InterPro" id="IPR024096">
    <property type="entry name" value="NO_sig/Golgi_transp_ligand-bd"/>
</dbReference>
<reference evidence="1 2" key="1">
    <citation type="journal article" date="2017" name="ISME J.">
        <title>Potential for microbial H2 and metal transformations associated with novel bacteria and archaea in deep terrestrial subsurface sediments.</title>
        <authorList>
            <person name="Hernsdorf A.W."/>
            <person name="Amano Y."/>
            <person name="Miyakawa K."/>
            <person name="Ise K."/>
            <person name="Suzuki Y."/>
            <person name="Anantharaman K."/>
            <person name="Probst A."/>
            <person name="Burstein D."/>
            <person name="Thomas B.C."/>
            <person name="Banfield J.F."/>
        </authorList>
    </citation>
    <scope>NUCLEOTIDE SEQUENCE [LARGE SCALE GENOMIC DNA]</scope>
    <source>
        <strain evidence="1">HGW-Wallbacteria-1</strain>
    </source>
</reference>
<accession>A0A2N1PKD0</accession>
<evidence type="ECO:0000313" key="2">
    <source>
        <dbReference type="Proteomes" id="UP000233256"/>
    </source>
</evidence>
<organism evidence="1 2">
    <name type="scientific">Candidatus Wallbacteria bacterium HGW-Wallbacteria-1</name>
    <dbReference type="NCBI Taxonomy" id="2013854"/>
    <lineage>
        <taxon>Bacteria</taxon>
        <taxon>Candidatus Walliibacteriota</taxon>
    </lineage>
</organism>
<evidence type="ECO:0000313" key="1">
    <source>
        <dbReference type="EMBL" id="PKK88813.1"/>
    </source>
</evidence>
<evidence type="ECO:0008006" key="3">
    <source>
        <dbReference type="Google" id="ProtNLM"/>
    </source>
</evidence>
<gene>
    <name evidence="1" type="ORF">CVV64_17160</name>
</gene>
<dbReference type="Proteomes" id="UP000233256">
    <property type="component" value="Unassembled WGS sequence"/>
</dbReference>
<sequence length="176" mass="19957">MANVVKNEVKYNHFFDEKTKRHKINGFQSVLHCHHYTSLYTQLALDAGETQLLKECARESFRQVLTEYFGRNSDLTTIQAKMDVGCQYFSLVGLGKLKAVFLGDESGLFELPYSHTDSGWLKKWGQHDRPVNYIGAGFIEALAEAVLELPAKSFEAIETQSIVMGAETSTFKLIRR</sequence>
<name>A0A2N1PKD0_9BACT</name>
<protein>
    <recommendedName>
        <fullName evidence="3">4-vinyl reductase 4VR domain-containing protein</fullName>
    </recommendedName>
</protein>
<dbReference type="EMBL" id="PGXC01000034">
    <property type="protein sequence ID" value="PKK88813.1"/>
    <property type="molecule type" value="Genomic_DNA"/>
</dbReference>